<dbReference type="SUPFAM" id="SSF57850">
    <property type="entry name" value="RING/U-box"/>
    <property type="match status" value="1"/>
</dbReference>
<proteinExistence type="predicted"/>
<dbReference type="STRING" id="27342.A0A0H2RNM1"/>
<reference evidence="7 8" key="1">
    <citation type="submission" date="2015-04" db="EMBL/GenBank/DDBJ databases">
        <title>Complete genome sequence of Schizopora paradoxa KUC8140, a cosmopolitan wood degrader in East Asia.</title>
        <authorList>
            <consortium name="DOE Joint Genome Institute"/>
            <person name="Min B."/>
            <person name="Park H."/>
            <person name="Jang Y."/>
            <person name="Kim J.-J."/>
            <person name="Kim K.H."/>
            <person name="Pangilinan J."/>
            <person name="Lipzen A."/>
            <person name="Riley R."/>
            <person name="Grigoriev I.V."/>
            <person name="Spatafora J.W."/>
            <person name="Choi I.-G."/>
        </authorList>
    </citation>
    <scope>NUCLEOTIDE SEQUENCE [LARGE SCALE GENOMIC DNA]</scope>
    <source>
        <strain evidence="7 8">KUC8140</strain>
    </source>
</reference>
<dbReference type="InterPro" id="IPR001841">
    <property type="entry name" value="Znf_RING"/>
</dbReference>
<evidence type="ECO:0000313" key="8">
    <source>
        <dbReference type="Proteomes" id="UP000053477"/>
    </source>
</evidence>
<feature type="domain" description="RING-type" evidence="6">
    <location>
        <begin position="125"/>
        <end position="177"/>
    </location>
</feature>
<protein>
    <recommendedName>
        <fullName evidence="6">RING-type domain-containing protein</fullName>
    </recommendedName>
</protein>
<evidence type="ECO:0000256" key="3">
    <source>
        <dbReference type="ARBA" id="ARBA00022833"/>
    </source>
</evidence>
<dbReference type="InParanoid" id="A0A0H2RNM1"/>
<dbReference type="Proteomes" id="UP000053477">
    <property type="component" value="Unassembled WGS sequence"/>
</dbReference>
<evidence type="ECO:0000256" key="2">
    <source>
        <dbReference type="ARBA" id="ARBA00022771"/>
    </source>
</evidence>
<dbReference type="PROSITE" id="PS50089">
    <property type="entry name" value="ZF_RING_2"/>
    <property type="match status" value="1"/>
</dbReference>
<dbReference type="InterPro" id="IPR013083">
    <property type="entry name" value="Znf_RING/FYVE/PHD"/>
</dbReference>
<feature type="compositionally biased region" description="Basic and acidic residues" evidence="5">
    <location>
        <begin position="29"/>
        <end position="39"/>
    </location>
</feature>
<dbReference type="Gene3D" id="3.30.40.10">
    <property type="entry name" value="Zinc/RING finger domain, C3HC4 (zinc finger)"/>
    <property type="match status" value="1"/>
</dbReference>
<evidence type="ECO:0000259" key="6">
    <source>
        <dbReference type="PROSITE" id="PS50089"/>
    </source>
</evidence>
<gene>
    <name evidence="7" type="ORF">SCHPADRAFT_999187</name>
</gene>
<dbReference type="EMBL" id="KQ086010">
    <property type="protein sequence ID" value="KLO11058.1"/>
    <property type="molecule type" value="Genomic_DNA"/>
</dbReference>
<keyword evidence="3" id="KW-0862">Zinc</keyword>
<dbReference type="OrthoDB" id="6105938at2759"/>
<accession>A0A0H2RNM1</accession>
<dbReference type="GO" id="GO:0008270">
    <property type="term" value="F:zinc ion binding"/>
    <property type="evidence" value="ECO:0007669"/>
    <property type="project" value="UniProtKB-KW"/>
</dbReference>
<sequence length="297" mass="33692">MVTTRSAGPRSGVRRSARLSGTGSLGQDEFLRLLQEKSQKPSKKRKRRNDDEDEPRSHPKREGSPSPESSSDARLKCREQTLKQRETDLKKKESDLDSQAQNLNTIMKGKEKEMTLEFLEEHLSCALCCEIIACPYSPISGNCGHSFCAMCLLKWYFSRLHDDCGSWHERVACPFCRAPLTFTPAIPPRDINTFPFAPNRLADACIQAAVEKLASNGSPKPEADGRSQSRRASRVKKEESVGLLLESDVIGWSEYGRNRTDWNNRNRRGHDEMEDIRSRWTVLAPEDFHAIKSRLNV</sequence>
<organism evidence="7 8">
    <name type="scientific">Schizopora paradoxa</name>
    <dbReference type="NCBI Taxonomy" id="27342"/>
    <lineage>
        <taxon>Eukaryota</taxon>
        <taxon>Fungi</taxon>
        <taxon>Dikarya</taxon>
        <taxon>Basidiomycota</taxon>
        <taxon>Agaricomycotina</taxon>
        <taxon>Agaricomycetes</taxon>
        <taxon>Hymenochaetales</taxon>
        <taxon>Schizoporaceae</taxon>
        <taxon>Schizopora</taxon>
    </lineage>
</organism>
<evidence type="ECO:0000256" key="5">
    <source>
        <dbReference type="SAM" id="MobiDB-lite"/>
    </source>
</evidence>
<feature type="region of interest" description="Disordered" evidence="5">
    <location>
        <begin position="1"/>
        <end position="75"/>
    </location>
</feature>
<dbReference type="AlphaFoldDB" id="A0A0H2RNM1"/>
<dbReference type="PROSITE" id="PS00518">
    <property type="entry name" value="ZF_RING_1"/>
    <property type="match status" value="1"/>
</dbReference>
<dbReference type="SMART" id="SM00184">
    <property type="entry name" value="RING"/>
    <property type="match status" value="1"/>
</dbReference>
<dbReference type="InterPro" id="IPR017907">
    <property type="entry name" value="Znf_RING_CS"/>
</dbReference>
<keyword evidence="2 4" id="KW-0863">Zinc-finger</keyword>
<evidence type="ECO:0000256" key="4">
    <source>
        <dbReference type="PROSITE-ProRule" id="PRU00175"/>
    </source>
</evidence>
<evidence type="ECO:0000313" key="7">
    <source>
        <dbReference type="EMBL" id="KLO11058.1"/>
    </source>
</evidence>
<feature type="region of interest" description="Disordered" evidence="5">
    <location>
        <begin position="215"/>
        <end position="235"/>
    </location>
</feature>
<name>A0A0H2RNM1_9AGAM</name>
<keyword evidence="8" id="KW-1185">Reference proteome</keyword>
<keyword evidence="1" id="KW-0479">Metal-binding</keyword>
<evidence type="ECO:0000256" key="1">
    <source>
        <dbReference type="ARBA" id="ARBA00022723"/>
    </source>
</evidence>